<feature type="compositionally biased region" description="Acidic residues" evidence="2">
    <location>
        <begin position="68"/>
        <end position="77"/>
    </location>
</feature>
<dbReference type="PANTHER" id="PTHR46897:SF1">
    <property type="entry name" value="VESICLE-ASSOCIATED MEMBRANE PROTEIN 4"/>
    <property type="match status" value="1"/>
</dbReference>
<accession>A0A4P9W5W8</accession>
<reference evidence="5" key="1">
    <citation type="journal article" date="2018" name="Nat. Microbiol.">
        <title>Leveraging single-cell genomics to expand the fungal tree of life.</title>
        <authorList>
            <person name="Ahrendt S.R."/>
            <person name="Quandt C.A."/>
            <person name="Ciobanu D."/>
            <person name="Clum A."/>
            <person name="Salamov A."/>
            <person name="Andreopoulos B."/>
            <person name="Cheng J.F."/>
            <person name="Woyke T."/>
            <person name="Pelin A."/>
            <person name="Henrissat B."/>
            <person name="Reynolds N.K."/>
            <person name="Benny G.L."/>
            <person name="Smith M.E."/>
            <person name="James T.Y."/>
            <person name="Grigoriev I.V."/>
        </authorList>
    </citation>
    <scope>NUCLEOTIDE SEQUENCE [LARGE SCALE GENOMIC DNA]</scope>
</reference>
<dbReference type="EMBL" id="KZ997133">
    <property type="protein sequence ID" value="RKO87829.1"/>
    <property type="molecule type" value="Genomic_DNA"/>
</dbReference>
<dbReference type="GO" id="GO:0090161">
    <property type="term" value="P:Golgi ribbon formation"/>
    <property type="evidence" value="ECO:0007669"/>
    <property type="project" value="InterPro"/>
</dbReference>
<dbReference type="InterPro" id="IPR001388">
    <property type="entry name" value="Synaptobrevin-like"/>
</dbReference>
<dbReference type="GO" id="GO:0016192">
    <property type="term" value="P:vesicle-mediated transport"/>
    <property type="evidence" value="ECO:0007669"/>
    <property type="project" value="InterPro"/>
</dbReference>
<feature type="non-terminal residue" evidence="4">
    <location>
        <position position="221"/>
    </location>
</feature>
<evidence type="ECO:0000259" key="3">
    <source>
        <dbReference type="PROSITE" id="PS50892"/>
    </source>
</evidence>
<dbReference type="Gene3D" id="1.20.5.110">
    <property type="match status" value="1"/>
</dbReference>
<dbReference type="Proteomes" id="UP000269721">
    <property type="component" value="Unassembled WGS sequence"/>
</dbReference>
<feature type="domain" description="V-SNARE coiled-coil homology" evidence="3">
    <location>
        <begin position="13"/>
        <end position="65"/>
    </location>
</feature>
<dbReference type="SUPFAM" id="SSF58038">
    <property type="entry name" value="SNARE fusion complex"/>
    <property type="match status" value="1"/>
</dbReference>
<protein>
    <recommendedName>
        <fullName evidence="3">V-SNARE coiled-coil homology domain-containing protein</fullName>
    </recommendedName>
</protein>
<dbReference type="InterPro" id="IPR042855">
    <property type="entry name" value="V_SNARE_CC"/>
</dbReference>
<proteinExistence type="predicted"/>
<evidence type="ECO:0000256" key="2">
    <source>
        <dbReference type="SAM" id="MobiDB-lite"/>
    </source>
</evidence>
<dbReference type="PROSITE" id="PS50892">
    <property type="entry name" value="V_SNARE"/>
    <property type="match status" value="1"/>
</dbReference>
<keyword evidence="1" id="KW-0175">Coiled coil</keyword>
<feature type="region of interest" description="Disordered" evidence="2">
    <location>
        <begin position="38"/>
        <end position="77"/>
    </location>
</feature>
<name>A0A4P9W5W8_9FUNG</name>
<evidence type="ECO:0000256" key="1">
    <source>
        <dbReference type="PROSITE-ProRule" id="PRU00290"/>
    </source>
</evidence>
<dbReference type="GO" id="GO:0016020">
    <property type="term" value="C:membrane"/>
    <property type="evidence" value="ECO:0007669"/>
    <property type="project" value="InterPro"/>
</dbReference>
<feature type="region of interest" description="Disordered" evidence="2">
    <location>
        <begin position="1"/>
        <end position="22"/>
    </location>
</feature>
<gene>
    <name evidence="4" type="ORF">BDK51DRAFT_35319</name>
</gene>
<dbReference type="InterPro" id="IPR042887">
    <property type="entry name" value="VAMP4"/>
</dbReference>
<organism evidence="4 5">
    <name type="scientific">Blyttiomyces helicus</name>
    <dbReference type="NCBI Taxonomy" id="388810"/>
    <lineage>
        <taxon>Eukaryota</taxon>
        <taxon>Fungi</taxon>
        <taxon>Fungi incertae sedis</taxon>
        <taxon>Chytridiomycota</taxon>
        <taxon>Chytridiomycota incertae sedis</taxon>
        <taxon>Chytridiomycetes</taxon>
        <taxon>Chytridiomycetes incertae sedis</taxon>
        <taxon>Blyttiomyces</taxon>
    </lineage>
</organism>
<dbReference type="PRINTS" id="PR00219">
    <property type="entry name" value="SYNAPTOBREVN"/>
</dbReference>
<evidence type="ECO:0000313" key="5">
    <source>
        <dbReference type="Proteomes" id="UP000269721"/>
    </source>
</evidence>
<feature type="compositionally biased region" description="Acidic residues" evidence="2">
    <location>
        <begin position="52"/>
        <end position="61"/>
    </location>
</feature>
<evidence type="ECO:0000313" key="4">
    <source>
        <dbReference type="EMBL" id="RKO87829.1"/>
    </source>
</evidence>
<dbReference type="AlphaFoldDB" id="A0A4P9W5W8"/>
<dbReference type="PANTHER" id="PTHR46897">
    <property type="entry name" value="VESICLE-ASSOCIATED MEMBRANE PROTEIN 4"/>
    <property type="match status" value="1"/>
</dbReference>
<keyword evidence="5" id="KW-1185">Reference proteome</keyword>
<sequence>MSSVPSSSSAQPKTQQVQQQVDEVVGIMQDNITKVMARGEQLDSLQNKTDQDVVEEPEDDNPYYQEYEVPDDDRGDIDIDNTLPPTQWDLSAMTPQQMEQYYIANIVNGTEYATAPTPDNGLSAVNHPTKMAVSVVSMRLHKVRKEVGVRVAFRNKKLKVPPAAYPEGHKDDEREFAVTYHSLLFDYLKVDIMEPGILGSNIGRARIRLARLPQVVGTFER</sequence>
<dbReference type="OrthoDB" id="438440at2759"/>
<dbReference type="CDD" id="cd15843">
    <property type="entry name" value="R-SNARE"/>
    <property type="match status" value="1"/>
</dbReference>
<dbReference type="Pfam" id="PF00957">
    <property type="entry name" value="Synaptobrevin"/>
    <property type="match status" value="1"/>
</dbReference>